<comment type="caution">
    <text evidence="1">The sequence shown here is derived from an EMBL/GenBank/DDBJ whole genome shotgun (WGS) entry which is preliminary data.</text>
</comment>
<accession>A0A4S8W2N5</accession>
<sequence length="455" mass="51233">MADTPKTDSTAPFRLMDLPNELIRAICFDDDGLKGKDLKSLRLVNKHISDFASDSFAEFYLESFTVVMTRSSIQAFIDISRHPRFSRYVHTVNISPVYAFSEGLAALVRNLTPVLMETDQKKEKCEPGPKEVCFYTNRYFAEKRLSDRDAKWMLGAAFAVLAKRDQHLGVAFDVGESNPVGAKGYLYHRYSNEFGNDDRIWALSWKETIHTTIKAIHQQGCNINGLSIEGVQLGSYRWESTLCPDEIEAELATVGRQLESITINFDFGDIKATLFCARRILSAATNLKHINLGAVSDDFHSLTKYQVLDCIPSPSIESVSLLAFAINQLDLMRFLAKHQAAIRGITLRNCRLQGSWESLAVWVRDHLPKLDHLEMDGVWDRLDDVAGWVQRGPLIKIVPGEDMKARINEILKDGRQKEIKEAEANKDAGAREEVRCCSRASSSSREELSLINLVG</sequence>
<dbReference type="AlphaFoldDB" id="A0A4S8W2N5"/>
<evidence type="ECO:0008006" key="3">
    <source>
        <dbReference type="Google" id="ProtNLM"/>
    </source>
</evidence>
<reference evidence="1 2" key="1">
    <citation type="submission" date="2018-10" db="EMBL/GenBank/DDBJ databases">
        <title>Fifty Aureobasidium pullulans genomes reveal a recombining polyextremotolerant generalist.</title>
        <authorList>
            <person name="Gostincar C."/>
            <person name="Turk M."/>
            <person name="Zajc J."/>
            <person name="Gunde-Cimerman N."/>
        </authorList>
    </citation>
    <scope>NUCLEOTIDE SEQUENCE [LARGE SCALE GENOMIC DNA]</scope>
    <source>
        <strain evidence="1 2">EXF-11318</strain>
    </source>
</reference>
<name>A0A4S8W2N5_AURPU</name>
<proteinExistence type="predicted"/>
<organism evidence="1 2">
    <name type="scientific">Aureobasidium pullulans</name>
    <name type="common">Black yeast</name>
    <name type="synonym">Pullularia pullulans</name>
    <dbReference type="NCBI Taxonomy" id="5580"/>
    <lineage>
        <taxon>Eukaryota</taxon>
        <taxon>Fungi</taxon>
        <taxon>Dikarya</taxon>
        <taxon>Ascomycota</taxon>
        <taxon>Pezizomycotina</taxon>
        <taxon>Dothideomycetes</taxon>
        <taxon>Dothideomycetidae</taxon>
        <taxon>Dothideales</taxon>
        <taxon>Saccotheciaceae</taxon>
        <taxon>Aureobasidium</taxon>
    </lineage>
</organism>
<dbReference type="EMBL" id="QZAJ01000068">
    <property type="protein sequence ID" value="THW19323.1"/>
    <property type="molecule type" value="Genomic_DNA"/>
</dbReference>
<protein>
    <recommendedName>
        <fullName evidence="3">F-box domain-containing protein</fullName>
    </recommendedName>
</protein>
<dbReference type="Proteomes" id="UP000308014">
    <property type="component" value="Unassembled WGS sequence"/>
</dbReference>
<gene>
    <name evidence="1" type="ORF">D6D24_02909</name>
</gene>
<evidence type="ECO:0000313" key="2">
    <source>
        <dbReference type="Proteomes" id="UP000308014"/>
    </source>
</evidence>
<evidence type="ECO:0000313" key="1">
    <source>
        <dbReference type="EMBL" id="THW19323.1"/>
    </source>
</evidence>